<dbReference type="InterPro" id="IPR036614">
    <property type="entry name" value="RusA-like_sf"/>
</dbReference>
<protein>
    <submittedName>
        <fullName evidence="1">Uncharacterized protein</fullName>
    </submittedName>
</protein>
<keyword evidence="2" id="KW-1185">Reference proteome</keyword>
<dbReference type="SUPFAM" id="SSF103084">
    <property type="entry name" value="Holliday junction resolvase RusA"/>
    <property type="match status" value="1"/>
</dbReference>
<evidence type="ECO:0000313" key="2">
    <source>
        <dbReference type="Proteomes" id="UP001185028"/>
    </source>
</evidence>
<gene>
    <name evidence="1" type="ORF">JOC58_001361</name>
</gene>
<organism evidence="1 2">
    <name type="scientific">Paenibacillus hunanensis</name>
    <dbReference type="NCBI Taxonomy" id="539262"/>
    <lineage>
        <taxon>Bacteria</taxon>
        <taxon>Bacillati</taxon>
        <taxon>Bacillota</taxon>
        <taxon>Bacilli</taxon>
        <taxon>Bacillales</taxon>
        <taxon>Paenibacillaceae</taxon>
        <taxon>Paenibacillus</taxon>
    </lineage>
</organism>
<comment type="caution">
    <text evidence="1">The sequence shown here is derived from an EMBL/GenBank/DDBJ whole genome shotgun (WGS) entry which is preliminary data.</text>
</comment>
<dbReference type="RefSeq" id="WP_188773660.1">
    <property type="nucleotide sequence ID" value="NZ_BMMB01000001.1"/>
</dbReference>
<evidence type="ECO:0000313" key="1">
    <source>
        <dbReference type="EMBL" id="MDR6243474.1"/>
    </source>
</evidence>
<accession>A0ABU1IW36</accession>
<name>A0ABU1IW36_9BACL</name>
<dbReference type="EMBL" id="JAVDQH010000004">
    <property type="protein sequence ID" value="MDR6243474.1"/>
    <property type="molecule type" value="Genomic_DNA"/>
</dbReference>
<proteinExistence type="predicted"/>
<dbReference type="Gene3D" id="3.30.1330.70">
    <property type="entry name" value="Holliday junction resolvase RusA"/>
    <property type="match status" value="1"/>
</dbReference>
<reference evidence="1 2" key="1">
    <citation type="submission" date="2023-07" db="EMBL/GenBank/DDBJ databases">
        <title>Genomic Encyclopedia of Type Strains, Phase IV (KMG-IV): sequencing the most valuable type-strain genomes for metagenomic binning, comparative biology and taxonomic classification.</title>
        <authorList>
            <person name="Goeker M."/>
        </authorList>
    </citation>
    <scope>NUCLEOTIDE SEQUENCE [LARGE SCALE GENOMIC DNA]</scope>
    <source>
        <strain evidence="1 2">DSM 22170</strain>
    </source>
</reference>
<dbReference type="Proteomes" id="UP001185028">
    <property type="component" value="Unassembled WGS sequence"/>
</dbReference>
<sequence>MVFYEFESQRELQEMEALEQMYQQAIILSKQLGKAISEKRPFLPDSLSPDPVAYPPCFMKKFELDGSPVYQFNYEGMLPLYFSDKAYENSIRDYYVQATVEALADHRPEPFKNAIVYLCHYFSDLRIRDLDNRNRRHLINALRAARIIEDDSWKKMSFMESGYLDHQKKNRLELYVTSKEKMIDLLHHVDEINA</sequence>